<evidence type="ECO:0000313" key="4">
    <source>
        <dbReference type="Proteomes" id="UP000024404"/>
    </source>
</evidence>
<proteinExistence type="predicted"/>
<feature type="domain" description="EGF-like" evidence="2">
    <location>
        <begin position="1109"/>
        <end position="1135"/>
    </location>
</feature>
<feature type="domain" description="EGF-like" evidence="2">
    <location>
        <begin position="547"/>
        <end position="580"/>
    </location>
</feature>
<feature type="domain" description="EGF-like" evidence="2">
    <location>
        <begin position="28"/>
        <end position="64"/>
    </location>
</feature>
<dbReference type="InterPro" id="IPR006150">
    <property type="entry name" value="Cys_repeat_1"/>
</dbReference>
<feature type="domain" description="EGF-like" evidence="2">
    <location>
        <begin position="762"/>
        <end position="794"/>
    </location>
</feature>
<feature type="domain" description="EGF-like" evidence="2">
    <location>
        <begin position="632"/>
        <end position="664"/>
    </location>
</feature>
<dbReference type="SMART" id="SM00181">
    <property type="entry name" value="EGF"/>
    <property type="match status" value="19"/>
</dbReference>
<dbReference type="InterPro" id="IPR000742">
    <property type="entry name" value="EGF"/>
</dbReference>
<keyword evidence="1" id="KW-0732">Signal</keyword>
<dbReference type="Pfam" id="PF01683">
    <property type="entry name" value="EB"/>
    <property type="match status" value="10"/>
</dbReference>
<dbReference type="SMART" id="SM00289">
    <property type="entry name" value="WR1"/>
    <property type="match status" value="12"/>
</dbReference>
<reference evidence="3" key="2">
    <citation type="submission" date="2022-06" db="UniProtKB">
        <authorList>
            <consortium name="EnsemblMetazoa"/>
        </authorList>
    </citation>
    <scope>IDENTIFICATION</scope>
</reference>
<feature type="domain" description="EGF-like" evidence="2">
    <location>
        <begin position="463"/>
        <end position="495"/>
    </location>
</feature>
<feature type="domain" description="EGF-like" evidence="2">
    <location>
        <begin position="715"/>
        <end position="749"/>
    </location>
</feature>
<feature type="signal peptide" evidence="1">
    <location>
        <begin position="1"/>
        <end position="16"/>
    </location>
</feature>
<dbReference type="Proteomes" id="UP000024404">
    <property type="component" value="Unassembled WGS sequence"/>
</dbReference>
<dbReference type="SUPFAM" id="SSF88713">
    <property type="entry name" value="Glycoside hydrolase/deacetylase"/>
    <property type="match status" value="1"/>
</dbReference>
<dbReference type="InterPro" id="IPR002509">
    <property type="entry name" value="NODB_dom"/>
</dbReference>
<dbReference type="InterPro" id="IPR011330">
    <property type="entry name" value="Glyco_hydro/deAcase_b/a-brl"/>
</dbReference>
<dbReference type="PANTHER" id="PTHR45985">
    <property type="match status" value="1"/>
</dbReference>
<dbReference type="AlphaFoldDB" id="A0A8R1TQS9"/>
<feature type="domain" description="EGF-like" evidence="2">
    <location>
        <begin position="118"/>
        <end position="154"/>
    </location>
</feature>
<feature type="domain" description="EGF-like" evidence="2">
    <location>
        <begin position="977"/>
        <end position="1011"/>
    </location>
</feature>
<dbReference type="InterPro" id="IPR006149">
    <property type="entry name" value="EB_dom"/>
</dbReference>
<dbReference type="InterPro" id="IPR052740">
    <property type="entry name" value="CE4"/>
</dbReference>
<dbReference type="EnsemblMetazoa" id="OVOC2895.1">
    <property type="protein sequence ID" value="OVOC2895.1"/>
    <property type="gene ID" value="WBGene00239704"/>
</dbReference>
<accession>A0A8R1TQS9</accession>
<feature type="domain" description="EGF-like" evidence="2">
    <location>
        <begin position="931"/>
        <end position="963"/>
    </location>
</feature>
<dbReference type="GO" id="GO:0005975">
    <property type="term" value="P:carbohydrate metabolic process"/>
    <property type="evidence" value="ECO:0007669"/>
    <property type="project" value="InterPro"/>
</dbReference>
<feature type="domain" description="EGF-like" evidence="2">
    <location>
        <begin position="422"/>
        <end position="454"/>
    </location>
</feature>
<feature type="chain" id="PRO_5035759831" description="EGF-like domain-containing protein" evidence="1">
    <location>
        <begin position="17"/>
        <end position="1693"/>
    </location>
</feature>
<evidence type="ECO:0000259" key="2">
    <source>
        <dbReference type="SMART" id="SM00181"/>
    </source>
</evidence>
<sequence>MDITFFLSVLLAGSSSNEITRVGEIGAFCNSNSRIPPCTSPNTSCINDICTCAPLYEQVNGKCVLKSNKTLVSKCKTSAECMGKGEYCNESSGKCLCLPTHFRLRGKCKPVVYPGQSGCDDSRQCAKGYPGAICTSEGRCQCPKGFKAKAFSCFKSKRYTPQRKRSQPLRISDRNNFTKKANKYNPSDIPTVNGTAFSSLCPIQQVYIQEVSNCMTTRLPSEPCQYSEQCAAVEPGAFCQKLRCKCALGMKFNGNSCTFTDPKCAVHGYVWVPEMGECMQVLSPGANGCTHSIQCSTVADNTYCFRHRCTCPDKLIPVDGTCGEQCPTSMTFSAVIGQCIPAIKPGGKCQYSSQCQTHDSEMICIRGICRCFGGKVFTGDRCAESCPRDHIVGHNGICRKGCSSTQIEHNDKCHDQMPPGESCIVDSQCMGGFRCVNNICVCPSSMMIRNGLCRQRKVAPMQSCSTGQVCLGGSFCHAGICICPAGYIEMNEECVLLATVPPSSTCNSTVECGGGSICIADICECPDFKEPVNGICEVSPAVSLGDSCPTGNEQCSGGSTCLFGICECPFGTVPKSGECISERKVPVGSRCKSTQTCLGLATCIDGICQCPMGMVLQNEECRYSTSVGVGNSCANGEFCDGGSICLKSICLCPPGTTNQNGLCLAEQKKNYEETCRNGETCTDNLLCINGICQCPQGIFSSSGQCILTTTDSLGKCSNSLQCTGNSYCDQQSGLCICQDGFQYRNQSCIPMFTRALISPIKGCITNADCMVGTKCIANRCHCPAGEIFTGGRCQMVFAGPGESCLNGETCTSNYVCINGSCLCPDGEVSRKGNCVTEDTETEKYTRYQAEPNSPCSRGELCVGGSFCNVIDGLCRCPADTILQNGRCEFANEHPFFTFPPQQVFNRNEDMLSESLNGTVINVNRVTIRLNRCENNNDCKGGSYCLGYQCICPFNMIMKDGLCLQMSQNSLDHRIGGRCTTNQECMIRNAVCHNGICVCLPGYRMFGDIECIPVAVTFPKTHLQTIIPTTTTITAMNNNIADNSKINEMAANGVVDSGIETDSDERSLDSDSALFSALPLVDAGVERIPSSRQTEMIVNISGGVCNETTLCLFFSICHNGVCNCPLGTRISDTECKFMIDVNRLRQLERLLHGDYSALTYSTSPIKSQTTRSLSATTAIQPISAEATTIAASRVSSVQGVWPTVQSQMEPKSVASMSIRCQTSQQCPSRAECIDGLCSCISGTAMSRYGFCIPVHIESSPGMSCFNGETCTGFSICVQGICTCPPERNNIIDNECAKGFRDDNSLSVISQPKYFRRITPQIIPNSQPLKDCPTTDSCLLPNCFCSKSGLEIPGGLLATNVPQIILLTFDGPVTDRTFALYKSLFNGKYRNPNGCPIKGTFFVSNEWNNYDQTQWLISNGHEIAVNSITHRNLGNETVEGWRKEMVGMRDALRHFSYATADDIIGMRAPQLELGGDNQFDMMEKFGFLYDNTMSVSDGPYWPQTLAYNTAWKCSSSNCPKRAHPNVWEIPINRFTALGSQKEFSMLKEAIRRDDSPLDVAEILEMNFNRSYNYNRAPYLLTVDNDFLDALSNEGTIIALKLFIEKISKNSNVYFVTATQALKWIRRPTRLLHIHNFEPWQCNEPLKSNVTPCENPSSCSFTCNGKTRILRICGTCPQVYPKLGDPTGTGNSTANR</sequence>
<feature type="domain" description="EGF-like" evidence="2">
    <location>
        <begin position="590"/>
        <end position="622"/>
    </location>
</feature>
<organism evidence="3 4">
    <name type="scientific">Onchocerca volvulus</name>
    <dbReference type="NCBI Taxonomy" id="6282"/>
    <lineage>
        <taxon>Eukaryota</taxon>
        <taxon>Metazoa</taxon>
        <taxon>Ecdysozoa</taxon>
        <taxon>Nematoda</taxon>
        <taxon>Chromadorea</taxon>
        <taxon>Rhabditida</taxon>
        <taxon>Spirurina</taxon>
        <taxon>Spiruromorpha</taxon>
        <taxon>Filarioidea</taxon>
        <taxon>Onchocercidae</taxon>
        <taxon>Onchocerca</taxon>
    </lineage>
</organism>
<feature type="domain" description="EGF-like" evidence="2">
    <location>
        <begin position="674"/>
        <end position="706"/>
    </location>
</feature>
<keyword evidence="4" id="KW-1185">Reference proteome</keyword>
<dbReference type="Gene3D" id="3.20.20.370">
    <property type="entry name" value="Glycoside hydrolase/deacetylase"/>
    <property type="match status" value="1"/>
</dbReference>
<evidence type="ECO:0000256" key="1">
    <source>
        <dbReference type="SAM" id="SignalP"/>
    </source>
</evidence>
<name>A0A8R1TQS9_ONCVO</name>
<dbReference type="EMBL" id="CMVM020000076">
    <property type="status" value="NOT_ANNOTATED_CDS"/>
    <property type="molecule type" value="Genomic_DNA"/>
</dbReference>
<feature type="domain" description="EGF-like" evidence="2">
    <location>
        <begin position="74"/>
        <end position="109"/>
    </location>
</feature>
<feature type="domain" description="EGF-like" evidence="2">
    <location>
        <begin position="213"/>
        <end position="258"/>
    </location>
</feature>
<reference evidence="4" key="1">
    <citation type="submission" date="2013-10" db="EMBL/GenBank/DDBJ databases">
        <title>Genome sequencing of Onchocerca volvulus.</title>
        <authorList>
            <person name="Cotton J."/>
            <person name="Tsai J."/>
            <person name="Stanley E."/>
            <person name="Tracey A."/>
            <person name="Holroyd N."/>
            <person name="Lustigman S."/>
            <person name="Berriman M."/>
        </authorList>
    </citation>
    <scope>NUCLEOTIDE SEQUENCE</scope>
</reference>
<feature type="domain" description="EGF-like" evidence="2">
    <location>
        <begin position="277"/>
        <end position="323"/>
    </location>
</feature>
<feature type="domain" description="EGF-like" evidence="2">
    <location>
        <begin position="1218"/>
        <end position="1251"/>
    </location>
</feature>
<protein>
    <recommendedName>
        <fullName evidence="2">EGF-like domain-containing protein</fullName>
    </recommendedName>
</protein>
<feature type="domain" description="EGF-like" evidence="2">
    <location>
        <begin position="803"/>
        <end position="835"/>
    </location>
</feature>
<evidence type="ECO:0000313" key="3">
    <source>
        <dbReference type="EnsemblMetazoa" id="OVOC2895.1"/>
    </source>
</evidence>
<dbReference type="GO" id="GO:0016810">
    <property type="term" value="F:hydrolase activity, acting on carbon-nitrogen (but not peptide) bonds"/>
    <property type="evidence" value="ECO:0007669"/>
    <property type="project" value="InterPro"/>
</dbReference>
<dbReference type="PANTHER" id="PTHR45985:SF3">
    <property type="entry name" value="CHITIN DEACETYLASE-LIKE 4"/>
    <property type="match status" value="1"/>
</dbReference>
<feature type="domain" description="EGF-like" evidence="2">
    <location>
        <begin position="854"/>
        <end position="888"/>
    </location>
</feature>
<dbReference type="Pfam" id="PF01522">
    <property type="entry name" value="Polysacc_deac_1"/>
    <property type="match status" value="1"/>
</dbReference>